<protein>
    <recommendedName>
        <fullName evidence="3">DUF2442 domain-containing protein</fullName>
    </recommendedName>
</protein>
<dbReference type="EMBL" id="CBXV010000006">
    <property type="protein sequence ID" value="CDM65897.1"/>
    <property type="molecule type" value="Genomic_DNA"/>
</dbReference>
<reference evidence="1 2" key="1">
    <citation type="submission" date="2013-12" db="EMBL/GenBank/DDBJ databases">
        <authorList>
            <person name="Stott M."/>
        </authorList>
    </citation>
    <scope>NUCLEOTIDE SEQUENCE [LARGE SCALE GENOMIC DNA]</scope>
    <source>
        <strain evidence="1 2">K22</strain>
    </source>
</reference>
<dbReference type="AlphaFoldDB" id="A0A0B6WYT8"/>
<dbReference type="RefSeq" id="WP_083437749.1">
    <property type="nucleotide sequence ID" value="NZ_CBXV010000006.1"/>
</dbReference>
<keyword evidence="2" id="KW-1185">Reference proteome</keyword>
<proteinExistence type="predicted"/>
<accession>A0A0B6WYT8</accession>
<dbReference type="Gene3D" id="3.30.2020.40">
    <property type="entry name" value="Uncharacterised protein PF10387, DUF2442"/>
    <property type="match status" value="1"/>
</dbReference>
<dbReference type="InterPro" id="IPR018841">
    <property type="entry name" value="DUF2442"/>
</dbReference>
<gene>
    <name evidence="1" type="ORF">PYK22_01905</name>
</gene>
<dbReference type="Proteomes" id="UP000031518">
    <property type="component" value="Unassembled WGS sequence"/>
</dbReference>
<dbReference type="OrthoDB" id="337884at2"/>
<dbReference type="Pfam" id="PF10387">
    <property type="entry name" value="DUF2442"/>
    <property type="match status" value="1"/>
</dbReference>
<reference evidence="1 2" key="2">
    <citation type="submission" date="2015-01" db="EMBL/GenBank/DDBJ databases">
        <title>Complete genome sequence of Pyrinomonas methylaliphatogenes type strain K22T.</title>
        <authorList>
            <person name="Lee K.C.Y."/>
            <person name="Power J.F."/>
            <person name="Dunfield P.F."/>
            <person name="Morgan X.C."/>
            <person name="Huttenhower C."/>
            <person name="Stott M.B."/>
        </authorList>
    </citation>
    <scope>NUCLEOTIDE SEQUENCE [LARGE SCALE GENOMIC DNA]</scope>
    <source>
        <strain evidence="1 2">K22</strain>
    </source>
</reference>
<sequence length="135" mass="15497">MNTKEKVNKSEATGSKRYRIQYPLTAYTFPSDARIKAVRFDAERIHIELMDGRILSIPLRWIPTLYNAAAAEREKYIISRDRTMLIWDPERCEINDELRVSDYLVAGISTSTAADSDLAAREDVRKMSGARRNAK</sequence>
<evidence type="ECO:0000313" key="1">
    <source>
        <dbReference type="EMBL" id="CDM65897.1"/>
    </source>
</evidence>
<evidence type="ECO:0000313" key="2">
    <source>
        <dbReference type="Proteomes" id="UP000031518"/>
    </source>
</evidence>
<name>A0A0B6WYT8_9BACT</name>
<dbReference type="STRING" id="454194.PYK22_01905"/>
<organism evidence="1 2">
    <name type="scientific">Pyrinomonas methylaliphatogenes</name>
    <dbReference type="NCBI Taxonomy" id="454194"/>
    <lineage>
        <taxon>Bacteria</taxon>
        <taxon>Pseudomonadati</taxon>
        <taxon>Acidobacteriota</taxon>
        <taxon>Blastocatellia</taxon>
        <taxon>Blastocatellales</taxon>
        <taxon>Pyrinomonadaceae</taxon>
        <taxon>Pyrinomonas</taxon>
    </lineage>
</organism>
<evidence type="ECO:0008006" key="3">
    <source>
        <dbReference type="Google" id="ProtNLM"/>
    </source>
</evidence>